<name>A0A3P7N6X0_CYLGO</name>
<evidence type="ECO:0000313" key="2">
    <source>
        <dbReference type="EMBL" id="VDN38294.1"/>
    </source>
</evidence>
<dbReference type="AlphaFoldDB" id="A0A3P7N6X0"/>
<accession>A0A3P7N6X0</accession>
<feature type="region of interest" description="Disordered" evidence="1">
    <location>
        <begin position="106"/>
        <end position="137"/>
    </location>
</feature>
<evidence type="ECO:0000256" key="1">
    <source>
        <dbReference type="SAM" id="MobiDB-lite"/>
    </source>
</evidence>
<evidence type="ECO:0000313" key="3">
    <source>
        <dbReference type="Proteomes" id="UP000271889"/>
    </source>
</evidence>
<protein>
    <submittedName>
        <fullName evidence="2">Uncharacterized protein</fullName>
    </submittedName>
</protein>
<gene>
    <name evidence="2" type="ORF">CGOC_LOCUS13687</name>
</gene>
<reference evidence="2 3" key="1">
    <citation type="submission" date="2018-11" db="EMBL/GenBank/DDBJ databases">
        <authorList>
            <consortium name="Pathogen Informatics"/>
        </authorList>
    </citation>
    <scope>NUCLEOTIDE SEQUENCE [LARGE SCALE GENOMIC DNA]</scope>
</reference>
<organism evidence="2 3">
    <name type="scientific">Cylicostephanus goldi</name>
    <name type="common">Nematode worm</name>
    <dbReference type="NCBI Taxonomy" id="71465"/>
    <lineage>
        <taxon>Eukaryota</taxon>
        <taxon>Metazoa</taxon>
        <taxon>Ecdysozoa</taxon>
        <taxon>Nematoda</taxon>
        <taxon>Chromadorea</taxon>
        <taxon>Rhabditida</taxon>
        <taxon>Rhabditina</taxon>
        <taxon>Rhabditomorpha</taxon>
        <taxon>Strongyloidea</taxon>
        <taxon>Strongylidae</taxon>
        <taxon>Cylicostephanus</taxon>
    </lineage>
</organism>
<keyword evidence="3" id="KW-1185">Reference proteome</keyword>
<proteinExistence type="predicted"/>
<sequence length="137" mass="15422">MNVGLLALSGVVWFMAIKKIIVRRHDIRKMLKNLVSRPRRQARPRVEIIHVSFTGECVKLPYATVSQPMDSFSTPPSTQSDAMSTIRLKLSKFSSRGRKTGRCLVESFRSSSPPSSAPSEHLSVSELHQMHCSRNSR</sequence>
<dbReference type="Proteomes" id="UP000271889">
    <property type="component" value="Unassembled WGS sequence"/>
</dbReference>
<feature type="compositionally biased region" description="Low complexity" evidence="1">
    <location>
        <begin position="110"/>
        <end position="119"/>
    </location>
</feature>
<dbReference type="EMBL" id="UYRV01134026">
    <property type="protein sequence ID" value="VDN38294.1"/>
    <property type="molecule type" value="Genomic_DNA"/>
</dbReference>